<evidence type="ECO:0000313" key="4">
    <source>
        <dbReference type="EMBL" id="AQP48004.1"/>
    </source>
</evidence>
<sequence length="171" mass="18151">MSAASAGGYGGAVDELEASFRDAMARVPAPVTVITTSADGQPTGTTVSAFASLSIDPPMVVFALDNRGGMIDRLRASGRAGVNILAGHQADAAIKFASRHTPDRFADLDWTLDHDLPRLTEAAAWLRCEELEFLPGGDHTVVVATVVSAETDGDSSLAYHLREFKDVRPQR</sequence>
<dbReference type="SUPFAM" id="SSF50475">
    <property type="entry name" value="FMN-binding split barrel"/>
    <property type="match status" value="1"/>
</dbReference>
<dbReference type="GO" id="GO:0042602">
    <property type="term" value="F:riboflavin reductase (NADPH) activity"/>
    <property type="evidence" value="ECO:0007669"/>
    <property type="project" value="TreeGrafter"/>
</dbReference>
<protein>
    <recommendedName>
        <fullName evidence="3">Flavin reductase like domain-containing protein</fullName>
    </recommendedName>
</protein>
<dbReference type="AlphaFoldDB" id="A0A1Q2CPH8"/>
<dbReference type="EMBL" id="CP019606">
    <property type="protein sequence ID" value="AQP48004.1"/>
    <property type="molecule type" value="Genomic_DNA"/>
</dbReference>
<evidence type="ECO:0000256" key="1">
    <source>
        <dbReference type="ARBA" id="ARBA00008898"/>
    </source>
</evidence>
<gene>
    <name evidence="4" type="ORF">BW730_11405</name>
</gene>
<dbReference type="PANTHER" id="PTHR30466:SF11">
    <property type="entry name" value="FLAVIN-DEPENDENT MONOOXYGENASE, REDUCTASE SUBUNIT HSAB"/>
    <property type="match status" value="1"/>
</dbReference>
<dbReference type="KEGG" id="tes:BW730_11405"/>
<name>A0A1Q2CPH8_9ACTN</name>
<dbReference type="InterPro" id="IPR012349">
    <property type="entry name" value="Split_barrel_FMN-bd"/>
</dbReference>
<dbReference type="Pfam" id="PF01613">
    <property type="entry name" value="Flavin_Reduct"/>
    <property type="match status" value="1"/>
</dbReference>
<keyword evidence="5" id="KW-1185">Reference proteome</keyword>
<keyword evidence="2" id="KW-0560">Oxidoreductase</keyword>
<comment type="similarity">
    <text evidence="1">Belongs to the non-flavoprotein flavin reductase family.</text>
</comment>
<evidence type="ECO:0000259" key="3">
    <source>
        <dbReference type="SMART" id="SM00903"/>
    </source>
</evidence>
<accession>A0A1Q2CPH8</accession>
<dbReference type="PANTHER" id="PTHR30466">
    <property type="entry name" value="FLAVIN REDUCTASE"/>
    <property type="match status" value="1"/>
</dbReference>
<dbReference type="InterPro" id="IPR050268">
    <property type="entry name" value="NADH-dep_flavin_reductase"/>
</dbReference>
<evidence type="ECO:0000256" key="2">
    <source>
        <dbReference type="ARBA" id="ARBA00023002"/>
    </source>
</evidence>
<dbReference type="Proteomes" id="UP000188145">
    <property type="component" value="Chromosome"/>
</dbReference>
<feature type="domain" description="Flavin reductase like" evidence="3">
    <location>
        <begin position="24"/>
        <end position="166"/>
    </location>
</feature>
<dbReference type="SMART" id="SM00903">
    <property type="entry name" value="Flavin_Reduct"/>
    <property type="match status" value="1"/>
</dbReference>
<dbReference type="Gene3D" id="2.30.110.10">
    <property type="entry name" value="Electron Transport, Fmn-binding Protein, Chain A"/>
    <property type="match status" value="1"/>
</dbReference>
<dbReference type="GO" id="GO:0010181">
    <property type="term" value="F:FMN binding"/>
    <property type="evidence" value="ECO:0007669"/>
    <property type="project" value="InterPro"/>
</dbReference>
<dbReference type="InterPro" id="IPR002563">
    <property type="entry name" value="Flavin_Rdtase-like_dom"/>
</dbReference>
<proteinExistence type="inferred from homology"/>
<evidence type="ECO:0000313" key="5">
    <source>
        <dbReference type="Proteomes" id="UP000188145"/>
    </source>
</evidence>
<organism evidence="4 5">
    <name type="scientific">Tessaracoccus aquimaris</name>
    <dbReference type="NCBI Taxonomy" id="1332264"/>
    <lineage>
        <taxon>Bacteria</taxon>
        <taxon>Bacillati</taxon>
        <taxon>Actinomycetota</taxon>
        <taxon>Actinomycetes</taxon>
        <taxon>Propionibacteriales</taxon>
        <taxon>Propionibacteriaceae</taxon>
        <taxon>Tessaracoccus</taxon>
    </lineage>
</organism>
<dbReference type="STRING" id="1332264.BW730_11405"/>
<reference evidence="5" key="1">
    <citation type="submission" date="2017-02" db="EMBL/GenBank/DDBJ databases">
        <title>Tessaracoccus aquaemaris sp. nov., isolated from the intestine of a Korean rockfish, Sebastes schlegelii, in a marine aquaculture pond.</title>
        <authorList>
            <person name="Tak E.J."/>
            <person name="Bae J.-W."/>
        </authorList>
    </citation>
    <scope>NUCLEOTIDE SEQUENCE [LARGE SCALE GENOMIC DNA]</scope>
    <source>
        <strain evidence="5">NSG39</strain>
    </source>
</reference>